<evidence type="ECO:0000256" key="2">
    <source>
        <dbReference type="SAM" id="SignalP"/>
    </source>
</evidence>
<dbReference type="RefSeq" id="WP_111410756.1">
    <property type="nucleotide sequence ID" value="NZ_QKXH01000008.1"/>
</dbReference>
<feature type="chain" id="PRO_5015995669" evidence="2">
    <location>
        <begin position="23"/>
        <end position="134"/>
    </location>
</feature>
<feature type="signal peptide" evidence="2">
    <location>
        <begin position="1"/>
        <end position="22"/>
    </location>
</feature>
<dbReference type="OrthoDB" id="1371166at2"/>
<evidence type="ECO:0000313" key="3">
    <source>
        <dbReference type="EMBL" id="PZX92994.1"/>
    </source>
</evidence>
<proteinExistence type="predicted"/>
<keyword evidence="1 2" id="KW-0732">Signal</keyword>
<accession>A0A2W7TTU9</accession>
<name>A0A2W7TTU9_9FLAO</name>
<evidence type="ECO:0000313" key="4">
    <source>
        <dbReference type="Proteomes" id="UP000249177"/>
    </source>
</evidence>
<protein>
    <submittedName>
        <fullName evidence="3">Secretion protein</fullName>
    </submittedName>
</protein>
<dbReference type="Proteomes" id="UP000249177">
    <property type="component" value="Unassembled WGS sequence"/>
</dbReference>
<sequence length="134" mass="14711">MKTILKLGLVVLVAMTTMSTYAIGGDFLLNVKKGTGKEISFSVNEIQKANVTIYDKSHNVIYSETATGKGGILKTYSLEEFPDGVYFLEVETDLKKVTHEIVISNEVSTLSRKSVAEVYKGDLKMKNQNVAAVN</sequence>
<comment type="caution">
    <text evidence="3">The sequence shown here is derived from an EMBL/GenBank/DDBJ whole genome shotgun (WGS) entry which is preliminary data.</text>
</comment>
<evidence type="ECO:0000256" key="1">
    <source>
        <dbReference type="ARBA" id="ARBA00022729"/>
    </source>
</evidence>
<gene>
    <name evidence="3" type="ORF">DOS84_14095</name>
</gene>
<organism evidence="3 4">
    <name type="scientific">Flavobacterium aquariorum</name>
    <dbReference type="NCBI Taxonomy" id="2217670"/>
    <lineage>
        <taxon>Bacteria</taxon>
        <taxon>Pseudomonadati</taxon>
        <taxon>Bacteroidota</taxon>
        <taxon>Flavobacteriia</taxon>
        <taxon>Flavobacteriales</taxon>
        <taxon>Flavobacteriaceae</taxon>
        <taxon>Flavobacterium</taxon>
    </lineage>
</organism>
<dbReference type="AlphaFoldDB" id="A0A2W7TTU9"/>
<dbReference type="Gene3D" id="2.60.40.3080">
    <property type="match status" value="1"/>
</dbReference>
<dbReference type="InterPro" id="IPR026444">
    <property type="entry name" value="Secre_tail"/>
</dbReference>
<reference evidence="3 4" key="1">
    <citation type="submission" date="2018-06" db="EMBL/GenBank/DDBJ databases">
        <title>Flavobacterium sp IMCC34762, genome.</title>
        <authorList>
            <person name="Joung Y."/>
            <person name="Cho J."/>
            <person name="Song J."/>
        </authorList>
    </citation>
    <scope>NUCLEOTIDE SEQUENCE [LARGE SCALE GENOMIC DNA]</scope>
    <source>
        <strain evidence="3 4">IMCC34762</strain>
    </source>
</reference>
<keyword evidence="4" id="KW-1185">Reference proteome</keyword>
<dbReference type="NCBIfam" id="TIGR04183">
    <property type="entry name" value="Por_Secre_tail"/>
    <property type="match status" value="1"/>
</dbReference>
<dbReference type="EMBL" id="QKXH01000008">
    <property type="protein sequence ID" value="PZX92994.1"/>
    <property type="molecule type" value="Genomic_DNA"/>
</dbReference>